<dbReference type="EMBL" id="JANBUN010002694">
    <property type="protein sequence ID" value="KAJ2793918.1"/>
    <property type="molecule type" value="Genomic_DNA"/>
</dbReference>
<accession>A0ACC1KSG5</accession>
<protein>
    <submittedName>
        <fullName evidence="1">Uncharacterized protein</fullName>
    </submittedName>
</protein>
<proteinExistence type="predicted"/>
<sequence>MSTEFERLLRLAEQNTADIQRISLERKRHVGQAPAADTGERAAREKRQRLELERRIRQREQDGRRQREDALERRRRERQEAERLEAERRETKRREAQRQEAKRRERPREGRRTAPASARGSVTQQRGAPLPAEPPRRPAAAQPLSYEQLMDIASGAAAAPAAPAKRSG</sequence>
<reference evidence="1" key="1">
    <citation type="submission" date="2022-07" db="EMBL/GenBank/DDBJ databases">
        <title>Phylogenomic reconstructions and comparative analyses of Kickxellomycotina fungi.</title>
        <authorList>
            <person name="Reynolds N.K."/>
            <person name="Stajich J.E."/>
            <person name="Barry K."/>
            <person name="Grigoriev I.V."/>
            <person name="Crous P."/>
            <person name="Smith M.E."/>
        </authorList>
    </citation>
    <scope>NUCLEOTIDE SEQUENCE</scope>
    <source>
        <strain evidence="1">BCRC 34780</strain>
    </source>
</reference>
<keyword evidence="2" id="KW-1185">Reference proteome</keyword>
<organism evidence="1 2">
    <name type="scientific">Coemansia helicoidea</name>
    <dbReference type="NCBI Taxonomy" id="1286919"/>
    <lineage>
        <taxon>Eukaryota</taxon>
        <taxon>Fungi</taxon>
        <taxon>Fungi incertae sedis</taxon>
        <taxon>Zoopagomycota</taxon>
        <taxon>Kickxellomycotina</taxon>
        <taxon>Kickxellomycetes</taxon>
        <taxon>Kickxellales</taxon>
        <taxon>Kickxellaceae</taxon>
        <taxon>Coemansia</taxon>
    </lineage>
</organism>
<feature type="non-terminal residue" evidence="1">
    <location>
        <position position="168"/>
    </location>
</feature>
<evidence type="ECO:0000313" key="2">
    <source>
        <dbReference type="Proteomes" id="UP001140087"/>
    </source>
</evidence>
<name>A0ACC1KSG5_9FUNG</name>
<gene>
    <name evidence="1" type="ORF">H4R21_005708</name>
</gene>
<evidence type="ECO:0000313" key="1">
    <source>
        <dbReference type="EMBL" id="KAJ2793918.1"/>
    </source>
</evidence>
<comment type="caution">
    <text evidence="1">The sequence shown here is derived from an EMBL/GenBank/DDBJ whole genome shotgun (WGS) entry which is preliminary data.</text>
</comment>
<dbReference type="Proteomes" id="UP001140087">
    <property type="component" value="Unassembled WGS sequence"/>
</dbReference>